<feature type="transmembrane region" description="Helical" evidence="1">
    <location>
        <begin position="6"/>
        <end position="25"/>
    </location>
</feature>
<dbReference type="GeneID" id="87599589"/>
<evidence type="ECO:0008006" key="3">
    <source>
        <dbReference type="Google" id="ProtNLM"/>
    </source>
</evidence>
<keyword evidence="1" id="KW-1133">Transmembrane helix</keyword>
<accession>A0A0M0KG18</accession>
<gene>
    <name evidence="2" type="ORF">AMD02_00580</name>
</gene>
<dbReference type="AlphaFoldDB" id="A0A0M0KG18"/>
<dbReference type="PATRIC" id="fig|136160.3.peg.293"/>
<proteinExistence type="predicted"/>
<evidence type="ECO:0000256" key="1">
    <source>
        <dbReference type="SAM" id="Phobius"/>
    </source>
</evidence>
<dbReference type="Pfam" id="PF14150">
    <property type="entry name" value="YesK"/>
    <property type="match status" value="1"/>
</dbReference>
<comment type="caution">
    <text evidence="2">The sequence shown here is derived from an EMBL/GenBank/DDBJ whole genome shotgun (WGS) entry which is preliminary data.</text>
</comment>
<protein>
    <recommendedName>
        <fullName evidence="3">YesK-like protein</fullName>
    </recommendedName>
</protein>
<keyword evidence="1" id="KW-0472">Membrane</keyword>
<name>A0A0M0KG18_ALKHA</name>
<feature type="transmembrane region" description="Helical" evidence="1">
    <location>
        <begin position="62"/>
        <end position="82"/>
    </location>
</feature>
<organism evidence="2">
    <name type="scientific">Halalkalibacterium halodurans</name>
    <name type="common">Bacillus halodurans</name>
    <dbReference type="NCBI Taxonomy" id="86665"/>
    <lineage>
        <taxon>Bacteria</taxon>
        <taxon>Bacillati</taxon>
        <taxon>Bacillota</taxon>
        <taxon>Bacilli</taxon>
        <taxon>Bacillales</taxon>
        <taxon>Bacillaceae</taxon>
        <taxon>Halalkalibacterium (ex Joshi et al. 2022)</taxon>
    </lineage>
</organism>
<feature type="transmembrane region" description="Helical" evidence="1">
    <location>
        <begin position="32"/>
        <end position="56"/>
    </location>
</feature>
<sequence length="87" mass="9650">MFLLVPISVGIIVGLVVFFATKWLISVKKSKTVIYVPAILSIVISISLILYGFIFIRGFEGAAYLILSIIVLLFAIPSLFYARIKLN</sequence>
<keyword evidence="1" id="KW-0812">Transmembrane</keyword>
<dbReference type="EMBL" id="LILD01000001">
    <property type="protein sequence ID" value="KOO37502.1"/>
    <property type="molecule type" value="Genomic_DNA"/>
</dbReference>
<reference evidence="2" key="1">
    <citation type="submission" date="2015-08" db="EMBL/GenBank/DDBJ databases">
        <title>Complete DNA Sequence of Pseudomonas syringae pv. actinidiae, the Causal Agent of Kiwifruit Canker Disease.</title>
        <authorList>
            <person name="Rikkerink E.H.A."/>
            <person name="Fineran P.C."/>
        </authorList>
    </citation>
    <scope>NUCLEOTIDE SEQUENCE</scope>
    <source>
        <strain evidence="2">DSM 13666</strain>
    </source>
</reference>
<evidence type="ECO:0000313" key="2">
    <source>
        <dbReference type="EMBL" id="KOO37502.1"/>
    </source>
</evidence>
<dbReference type="InterPro" id="IPR025434">
    <property type="entry name" value="YesK-like"/>
</dbReference>
<dbReference type="RefSeq" id="WP_053430093.1">
    <property type="nucleotide sequence ID" value="NZ_CP040441.1"/>
</dbReference>